<reference evidence="3" key="1">
    <citation type="journal article" date="2019" name="Int. J. Syst. Evol. Microbiol.">
        <title>The Global Catalogue of Microorganisms (GCM) 10K type strain sequencing project: providing services to taxonomists for standard genome sequencing and annotation.</title>
        <authorList>
            <consortium name="The Broad Institute Genomics Platform"/>
            <consortium name="The Broad Institute Genome Sequencing Center for Infectious Disease"/>
            <person name="Wu L."/>
            <person name="Ma J."/>
        </authorList>
    </citation>
    <scope>NUCLEOTIDE SEQUENCE [LARGE SCALE GENOMIC DNA]</scope>
    <source>
        <strain evidence="3">JCM 31486</strain>
    </source>
</reference>
<proteinExistence type="predicted"/>
<keyword evidence="1" id="KW-0560">Oxidoreductase</keyword>
<dbReference type="Gene3D" id="3.30.43.10">
    <property type="entry name" value="Uridine Diphospho-n-acetylenolpyruvylglucosamine Reductase, domain 2"/>
    <property type="match status" value="1"/>
</dbReference>
<evidence type="ECO:0000313" key="2">
    <source>
        <dbReference type="EMBL" id="MFD1052294.1"/>
    </source>
</evidence>
<name>A0ABW3MS41_9PSEU</name>
<dbReference type="SUPFAM" id="SSF56176">
    <property type="entry name" value="FAD-binding/transporter-associated domain-like"/>
    <property type="match status" value="1"/>
</dbReference>
<comment type="caution">
    <text evidence="2">The sequence shown here is derived from an EMBL/GenBank/DDBJ whole genome shotgun (WGS) entry which is preliminary data.</text>
</comment>
<evidence type="ECO:0000256" key="1">
    <source>
        <dbReference type="ARBA" id="ARBA00023002"/>
    </source>
</evidence>
<evidence type="ECO:0000313" key="3">
    <source>
        <dbReference type="Proteomes" id="UP001597045"/>
    </source>
</evidence>
<dbReference type="InterPro" id="IPR036318">
    <property type="entry name" value="FAD-bd_PCMH-like_sf"/>
</dbReference>
<dbReference type="Proteomes" id="UP001597045">
    <property type="component" value="Unassembled WGS sequence"/>
</dbReference>
<feature type="non-terminal residue" evidence="2">
    <location>
        <position position="51"/>
    </location>
</feature>
<accession>A0ABW3MS41</accession>
<gene>
    <name evidence="2" type="ORF">ACFQ1S_45315</name>
</gene>
<protein>
    <submittedName>
        <fullName evidence="2">FAD-binding oxidoreductase</fullName>
    </submittedName>
</protein>
<sequence>MDVAERLRAELGADAVITDPAVTASYQRDMMPLAPHGSPLAVVLPADTAQV</sequence>
<organism evidence="2 3">
    <name type="scientific">Kibdelosporangium lantanae</name>
    <dbReference type="NCBI Taxonomy" id="1497396"/>
    <lineage>
        <taxon>Bacteria</taxon>
        <taxon>Bacillati</taxon>
        <taxon>Actinomycetota</taxon>
        <taxon>Actinomycetes</taxon>
        <taxon>Pseudonocardiales</taxon>
        <taxon>Pseudonocardiaceae</taxon>
        <taxon>Kibdelosporangium</taxon>
    </lineage>
</organism>
<dbReference type="EMBL" id="JBHTIS010004299">
    <property type="protein sequence ID" value="MFD1052294.1"/>
    <property type="molecule type" value="Genomic_DNA"/>
</dbReference>
<dbReference type="InterPro" id="IPR016167">
    <property type="entry name" value="FAD-bd_PCMH_sub1"/>
</dbReference>
<keyword evidence="3" id="KW-1185">Reference proteome</keyword>